<dbReference type="AlphaFoldDB" id="A0AAD5DVC2"/>
<evidence type="ECO:0000313" key="2">
    <source>
        <dbReference type="EMBL" id="KAI7844690.1"/>
    </source>
</evidence>
<comment type="caution">
    <text evidence="2">The sequence shown here is derived from an EMBL/GenBank/DDBJ whole genome shotgun (WGS) entry which is preliminary data.</text>
</comment>
<dbReference type="EMBL" id="JADXDR010000025">
    <property type="protein sequence ID" value="KAI7844690.1"/>
    <property type="molecule type" value="Genomic_DNA"/>
</dbReference>
<keyword evidence="3" id="KW-1185">Reference proteome</keyword>
<gene>
    <name evidence="2" type="ORF">COHA_001778</name>
</gene>
<protein>
    <submittedName>
        <fullName evidence="2">Uncharacterized protein</fullName>
    </submittedName>
</protein>
<organism evidence="2 3">
    <name type="scientific">Chlorella ohadii</name>
    <dbReference type="NCBI Taxonomy" id="2649997"/>
    <lineage>
        <taxon>Eukaryota</taxon>
        <taxon>Viridiplantae</taxon>
        <taxon>Chlorophyta</taxon>
        <taxon>core chlorophytes</taxon>
        <taxon>Trebouxiophyceae</taxon>
        <taxon>Chlorellales</taxon>
        <taxon>Chlorellaceae</taxon>
        <taxon>Chlorella clade</taxon>
        <taxon>Chlorella</taxon>
    </lineage>
</organism>
<evidence type="ECO:0000313" key="3">
    <source>
        <dbReference type="Proteomes" id="UP001205105"/>
    </source>
</evidence>
<sequence length="172" mass="18591">MQVASSASGAGSGEAAAAAAAAPAPAQAPVDGAGAAGTEVESDKLSVDHLSPQAFSSLADIAIGGLWTKIERGLREAGEDLSYEDLSYEVRPEGRQVCVLLPYDGHLCIKKDLEQRALVVESNLFEPWQDRDEREFRPVSEMEWDDEDGATLPQFISEALSQYLKKRVEVRL</sequence>
<accession>A0AAD5DVC2</accession>
<reference evidence="2" key="1">
    <citation type="submission" date="2020-11" db="EMBL/GenBank/DDBJ databases">
        <title>Chlorella ohadii genome sequencing and assembly.</title>
        <authorList>
            <person name="Murik O."/>
            <person name="Treves H."/>
            <person name="Kedem I."/>
            <person name="Shotland Y."/>
            <person name="Kaplan A."/>
        </authorList>
    </citation>
    <scope>NUCLEOTIDE SEQUENCE</scope>
    <source>
        <strain evidence="2">1</strain>
    </source>
</reference>
<evidence type="ECO:0000256" key="1">
    <source>
        <dbReference type="SAM" id="MobiDB-lite"/>
    </source>
</evidence>
<feature type="region of interest" description="Disordered" evidence="1">
    <location>
        <begin position="1"/>
        <end position="39"/>
    </location>
</feature>
<dbReference type="Proteomes" id="UP001205105">
    <property type="component" value="Unassembled WGS sequence"/>
</dbReference>
<feature type="compositionally biased region" description="Low complexity" evidence="1">
    <location>
        <begin position="1"/>
        <end position="37"/>
    </location>
</feature>
<name>A0AAD5DVC2_9CHLO</name>
<proteinExistence type="predicted"/>